<dbReference type="InterPro" id="IPR011040">
    <property type="entry name" value="Sialidase"/>
</dbReference>
<evidence type="ECO:0000259" key="1">
    <source>
        <dbReference type="Pfam" id="PF13088"/>
    </source>
</evidence>
<name>A0A7C9PI08_9BURK</name>
<organism evidence="2 3">
    <name type="scientific">Ideonella livida</name>
    <dbReference type="NCBI Taxonomy" id="2707176"/>
    <lineage>
        <taxon>Bacteria</taxon>
        <taxon>Pseudomonadati</taxon>
        <taxon>Pseudomonadota</taxon>
        <taxon>Betaproteobacteria</taxon>
        <taxon>Burkholderiales</taxon>
        <taxon>Sphaerotilaceae</taxon>
        <taxon>Ideonella</taxon>
    </lineage>
</organism>
<keyword evidence="3" id="KW-1185">Reference proteome</keyword>
<dbReference type="EMBL" id="JAAGOH010000018">
    <property type="protein sequence ID" value="NDY92493.1"/>
    <property type="molecule type" value="Genomic_DNA"/>
</dbReference>
<dbReference type="Proteomes" id="UP000484255">
    <property type="component" value="Unassembled WGS sequence"/>
</dbReference>
<dbReference type="RefSeq" id="WP_163458414.1">
    <property type="nucleotide sequence ID" value="NZ_JAAGOH010000018.1"/>
</dbReference>
<evidence type="ECO:0000313" key="3">
    <source>
        <dbReference type="Proteomes" id="UP000484255"/>
    </source>
</evidence>
<dbReference type="PANTHER" id="PTHR43752">
    <property type="entry name" value="BNR/ASP-BOX REPEAT FAMILY PROTEIN"/>
    <property type="match status" value="1"/>
</dbReference>
<evidence type="ECO:0000313" key="2">
    <source>
        <dbReference type="EMBL" id="NDY92493.1"/>
    </source>
</evidence>
<feature type="domain" description="Sialidase" evidence="1">
    <location>
        <begin position="46"/>
        <end position="376"/>
    </location>
</feature>
<dbReference type="Gene3D" id="2.120.10.10">
    <property type="match status" value="1"/>
</dbReference>
<dbReference type="PANTHER" id="PTHR43752:SF2">
    <property type="entry name" value="BNR_ASP-BOX REPEAT FAMILY PROTEIN"/>
    <property type="match status" value="1"/>
</dbReference>
<gene>
    <name evidence="2" type="ORF">G3A44_14995</name>
</gene>
<accession>A0A7C9PI08</accession>
<keyword evidence="2" id="KW-0378">Hydrolase</keyword>
<comment type="caution">
    <text evidence="2">The sequence shown here is derived from an EMBL/GenBank/DDBJ whole genome shotgun (WGS) entry which is preliminary data.</text>
</comment>
<dbReference type="GO" id="GO:0016787">
    <property type="term" value="F:hydrolase activity"/>
    <property type="evidence" value="ECO:0007669"/>
    <property type="project" value="UniProtKB-KW"/>
</dbReference>
<proteinExistence type="predicted"/>
<reference evidence="2 3" key="1">
    <citation type="submission" date="2020-02" db="EMBL/GenBank/DDBJ databases">
        <title>Ideonella bacterium strain TBM-1.</title>
        <authorList>
            <person name="Chen W.-M."/>
        </authorList>
    </citation>
    <scope>NUCLEOTIDE SEQUENCE [LARGE SCALE GENOMIC DNA]</scope>
    <source>
        <strain evidence="2 3">TBM-1</strain>
    </source>
</reference>
<dbReference type="SUPFAM" id="SSF50939">
    <property type="entry name" value="Sialidases"/>
    <property type="match status" value="1"/>
</dbReference>
<dbReference type="CDD" id="cd15482">
    <property type="entry name" value="Sialidase_non-viral"/>
    <property type="match status" value="1"/>
</dbReference>
<protein>
    <submittedName>
        <fullName evidence="2">Glycosyl hydrolase</fullName>
    </submittedName>
</protein>
<sequence>MNAPQFTTALPTAAPHPDLLAAGAVRDLPATGVQSHAANLTTLADGRLACVWFGGTQEGLSDICVWFSTLTPGASAWSPPVRLSHDSARSEQNPILFTAPDGRLWLIHTAQRAGHQDTAVVRCRTSTDGGATWDEPRDLLPGSGLFVRQPPLVRADGAWLLPVFRCRALPGLRWSGDDDDSVLFISHDQGATWTVREVPHSLGAVHMNVVPGSQGPDHLLAFYRSRWADWVYRSESHDGGETWSAPQPTPVPNNNSSVQVVRLASGRLALVCNPVSAAHATDRRVSLYDEIESEDDAANPLPEAGAANAGGRRLAFWGAPRAPMALLLSDDDGLSWPMRRDVETGDGYCLTNNSAEQRNRELSYPSVHQGPDGRLQLAYTWHRQHIRHVVCDEAWAATLPADAGLPLPTQD</sequence>
<dbReference type="Pfam" id="PF13088">
    <property type="entry name" value="BNR_2"/>
    <property type="match status" value="1"/>
</dbReference>
<dbReference type="InterPro" id="IPR036278">
    <property type="entry name" value="Sialidase_sf"/>
</dbReference>
<dbReference type="AlphaFoldDB" id="A0A7C9PI08"/>